<dbReference type="InterPro" id="IPR008927">
    <property type="entry name" value="6-PGluconate_DH-like_C_sf"/>
</dbReference>
<keyword evidence="4" id="KW-0963">Cytoplasm</keyword>
<feature type="binding site" evidence="6">
    <location>
        <begin position="62"/>
        <end position="65"/>
    </location>
    <ligand>
        <name>NADP(+)</name>
        <dbReference type="ChEBI" id="CHEBI:58349"/>
    </ligand>
</feature>
<comment type="pathway">
    <text evidence="4 7">Amino-acid biosynthesis; L-proline biosynthesis; L-proline from L-glutamate 5-semialdehyde: step 1/1.</text>
</comment>
<dbReference type="RefSeq" id="WP_108974589.1">
    <property type="nucleotide sequence ID" value="NZ_BFBB01000003.1"/>
</dbReference>
<dbReference type="GO" id="GO:0004735">
    <property type="term" value="F:pyrroline-5-carboxylate reductase activity"/>
    <property type="evidence" value="ECO:0007669"/>
    <property type="project" value="UniProtKB-UniRule"/>
</dbReference>
<dbReference type="AlphaFoldDB" id="A0A2P2DY76"/>
<dbReference type="FunFam" id="1.10.3730.10:FF:000001">
    <property type="entry name" value="Pyrroline-5-carboxylate reductase"/>
    <property type="match status" value="1"/>
</dbReference>
<dbReference type="PROSITE" id="PS00521">
    <property type="entry name" value="P5CR"/>
    <property type="match status" value="1"/>
</dbReference>
<dbReference type="PANTHER" id="PTHR11645">
    <property type="entry name" value="PYRROLINE-5-CARBOXYLATE REDUCTASE"/>
    <property type="match status" value="1"/>
</dbReference>
<organism evidence="10 11">
    <name type="scientific">Leptospira ryugenii</name>
    <dbReference type="NCBI Taxonomy" id="1917863"/>
    <lineage>
        <taxon>Bacteria</taxon>
        <taxon>Pseudomonadati</taxon>
        <taxon>Spirochaetota</taxon>
        <taxon>Spirochaetia</taxon>
        <taxon>Leptospirales</taxon>
        <taxon>Leptospiraceae</taxon>
        <taxon>Leptospira</taxon>
    </lineage>
</organism>
<keyword evidence="4 7" id="KW-0641">Proline biosynthesis</keyword>
<evidence type="ECO:0000313" key="10">
    <source>
        <dbReference type="EMBL" id="GBF49581.1"/>
    </source>
</evidence>
<feature type="domain" description="Pyrroline-5-carboxylate reductase dimerisation" evidence="9">
    <location>
        <begin position="147"/>
        <end position="256"/>
    </location>
</feature>
<keyword evidence="11" id="KW-1185">Reference proteome</keyword>
<dbReference type="InterPro" id="IPR000304">
    <property type="entry name" value="Pyrroline-COOH_reductase"/>
</dbReference>
<keyword evidence="2 4" id="KW-0521">NADP</keyword>
<feature type="domain" description="Pyrroline-5-carboxylate reductase catalytic N-terminal" evidence="8">
    <location>
        <begin position="4"/>
        <end position="87"/>
    </location>
</feature>
<comment type="similarity">
    <text evidence="1 4 7">Belongs to the pyrroline-5-carboxylate reductase family.</text>
</comment>
<dbReference type="PANTHER" id="PTHR11645:SF0">
    <property type="entry name" value="PYRROLINE-5-CARBOXYLATE REDUCTASE 3"/>
    <property type="match status" value="1"/>
</dbReference>
<evidence type="ECO:0000256" key="7">
    <source>
        <dbReference type="RuleBase" id="RU003903"/>
    </source>
</evidence>
<dbReference type="InterPro" id="IPR036291">
    <property type="entry name" value="NAD(P)-bd_dom_sf"/>
</dbReference>
<comment type="function">
    <text evidence="4">Catalyzes the reduction of 1-pyrroline-5-carboxylate (PCA) to L-proline.</text>
</comment>
<evidence type="ECO:0000256" key="5">
    <source>
        <dbReference type="NCBIfam" id="TIGR00112"/>
    </source>
</evidence>
<reference evidence="10 11" key="1">
    <citation type="submission" date="2018-02" db="EMBL/GenBank/DDBJ databases">
        <title>Novel Leptospira species isolated from soil and water in Japan.</title>
        <authorList>
            <person name="Nakao R."/>
            <person name="Masuzawa T."/>
        </authorList>
    </citation>
    <scope>NUCLEOTIDE SEQUENCE [LARGE SCALE GENOMIC DNA]</scope>
    <source>
        <strain evidence="10 11">YH101</strain>
    </source>
</reference>
<dbReference type="SUPFAM" id="SSF48179">
    <property type="entry name" value="6-phosphogluconate dehydrogenase C-terminal domain-like"/>
    <property type="match status" value="1"/>
</dbReference>
<protein>
    <recommendedName>
        <fullName evidence="4 5">Pyrroline-5-carboxylate reductase</fullName>
        <shortName evidence="4">P5C reductase</shortName>
        <shortName evidence="4">P5CR</shortName>
        <ecNumber evidence="4 5">1.5.1.2</ecNumber>
    </recommendedName>
    <alternativeName>
        <fullName evidence="4">PCA reductase</fullName>
    </alternativeName>
</protein>
<dbReference type="InterPro" id="IPR053790">
    <property type="entry name" value="P5CR-like_CS"/>
</dbReference>
<dbReference type="Gene3D" id="3.40.50.720">
    <property type="entry name" value="NAD(P)-binding Rossmann-like Domain"/>
    <property type="match status" value="1"/>
</dbReference>
<evidence type="ECO:0000256" key="2">
    <source>
        <dbReference type="ARBA" id="ARBA00022857"/>
    </source>
</evidence>
<evidence type="ECO:0000256" key="1">
    <source>
        <dbReference type="ARBA" id="ARBA00005525"/>
    </source>
</evidence>
<dbReference type="GO" id="GO:0005737">
    <property type="term" value="C:cytoplasm"/>
    <property type="evidence" value="ECO:0007669"/>
    <property type="project" value="UniProtKB-SubCell"/>
</dbReference>
<dbReference type="HAMAP" id="MF_01925">
    <property type="entry name" value="P5C_reductase"/>
    <property type="match status" value="1"/>
</dbReference>
<feature type="binding site" evidence="6">
    <location>
        <begin position="8"/>
        <end position="13"/>
    </location>
    <ligand>
        <name>NADP(+)</name>
        <dbReference type="ChEBI" id="CHEBI:58349"/>
    </ligand>
</feature>
<comment type="catalytic activity">
    <reaction evidence="4 7">
        <text>L-proline + NADP(+) = (S)-1-pyrroline-5-carboxylate + NADPH + 2 H(+)</text>
        <dbReference type="Rhea" id="RHEA:14109"/>
        <dbReference type="ChEBI" id="CHEBI:15378"/>
        <dbReference type="ChEBI" id="CHEBI:17388"/>
        <dbReference type="ChEBI" id="CHEBI:57783"/>
        <dbReference type="ChEBI" id="CHEBI:58349"/>
        <dbReference type="ChEBI" id="CHEBI:60039"/>
        <dbReference type="EC" id="1.5.1.2"/>
    </reaction>
</comment>
<dbReference type="NCBIfam" id="TIGR00112">
    <property type="entry name" value="proC"/>
    <property type="match status" value="1"/>
</dbReference>
<dbReference type="UniPathway" id="UPA00098">
    <property type="reaction ID" value="UER00361"/>
</dbReference>
<dbReference type="Proteomes" id="UP000245133">
    <property type="component" value="Unassembled WGS sequence"/>
</dbReference>
<dbReference type="InterPro" id="IPR028939">
    <property type="entry name" value="P5C_Rdtase_cat_N"/>
</dbReference>
<comment type="caution">
    <text evidence="10">The sequence shown here is derived from an EMBL/GenBank/DDBJ whole genome shotgun (WGS) entry which is preliminary data.</text>
</comment>
<keyword evidence="4 7" id="KW-0028">Amino-acid biosynthesis</keyword>
<proteinExistence type="inferred from homology"/>
<dbReference type="Pfam" id="PF14748">
    <property type="entry name" value="P5CR_dimer"/>
    <property type="match status" value="1"/>
</dbReference>
<dbReference type="SUPFAM" id="SSF51735">
    <property type="entry name" value="NAD(P)-binding Rossmann-fold domains"/>
    <property type="match status" value="1"/>
</dbReference>
<dbReference type="InterPro" id="IPR029036">
    <property type="entry name" value="P5CR_dimer"/>
</dbReference>
<sequence length="260" mass="27635">MAERIGIIGLGKMGEAIARSLYARTQSQVFGYDPFTKTRQPFVSYQNSIADLEAVADVLVVAVKPADVTKVLGECKQPKVFLSIAAGISVETMQSASPKGSQVVRMMPNLPLLVGKGAIGYFTTSKLDDLVSSVFFGLGLLVKVDKEAHLDAITGLSGSGPAFVLSFLQGLAEGGLKEGLTYSQSLDLALQTIEGSISYFKHLKEEDPNIHPMEVRNWVTSPAGTTIHGLDALERAGFMTAVRDAVASATNRSRELGKGG</sequence>
<gene>
    <name evidence="4 10" type="primary">proC</name>
    <name evidence="10" type="ORF">LPTSP4_10970</name>
</gene>
<dbReference type="EMBL" id="BFBB01000003">
    <property type="protein sequence ID" value="GBF49581.1"/>
    <property type="molecule type" value="Genomic_DNA"/>
</dbReference>
<dbReference type="EC" id="1.5.1.2" evidence="4 5"/>
<keyword evidence="3 4" id="KW-0560">Oxidoreductase</keyword>
<evidence type="ECO:0000256" key="3">
    <source>
        <dbReference type="ARBA" id="ARBA00023002"/>
    </source>
</evidence>
<evidence type="ECO:0000259" key="9">
    <source>
        <dbReference type="Pfam" id="PF14748"/>
    </source>
</evidence>
<evidence type="ECO:0000256" key="4">
    <source>
        <dbReference type="HAMAP-Rule" id="MF_01925"/>
    </source>
</evidence>
<comment type="subcellular location">
    <subcellularLocation>
        <location evidence="4">Cytoplasm</location>
    </subcellularLocation>
</comment>
<dbReference type="Pfam" id="PF03807">
    <property type="entry name" value="F420_oxidored"/>
    <property type="match status" value="1"/>
</dbReference>
<evidence type="ECO:0000313" key="11">
    <source>
        <dbReference type="Proteomes" id="UP000245133"/>
    </source>
</evidence>
<accession>A0A2P2DY76</accession>
<evidence type="ECO:0000256" key="6">
    <source>
        <dbReference type="PIRSR" id="PIRSR000193-1"/>
    </source>
</evidence>
<name>A0A2P2DY76_9LEPT</name>
<comment type="catalytic activity">
    <reaction evidence="4">
        <text>L-proline + NAD(+) = (S)-1-pyrroline-5-carboxylate + NADH + 2 H(+)</text>
        <dbReference type="Rhea" id="RHEA:14105"/>
        <dbReference type="ChEBI" id="CHEBI:15378"/>
        <dbReference type="ChEBI" id="CHEBI:17388"/>
        <dbReference type="ChEBI" id="CHEBI:57540"/>
        <dbReference type="ChEBI" id="CHEBI:57945"/>
        <dbReference type="ChEBI" id="CHEBI:60039"/>
        <dbReference type="EC" id="1.5.1.2"/>
    </reaction>
</comment>
<dbReference type="GO" id="GO:0055129">
    <property type="term" value="P:L-proline biosynthetic process"/>
    <property type="evidence" value="ECO:0007669"/>
    <property type="project" value="UniProtKB-UniRule"/>
</dbReference>
<dbReference type="PIRSF" id="PIRSF000193">
    <property type="entry name" value="Pyrrol-5-carb_rd"/>
    <property type="match status" value="1"/>
</dbReference>
<evidence type="ECO:0000259" key="8">
    <source>
        <dbReference type="Pfam" id="PF03807"/>
    </source>
</evidence>
<dbReference type="OrthoDB" id="9805754at2"/>
<dbReference type="Gene3D" id="1.10.3730.10">
    <property type="entry name" value="ProC C-terminal domain-like"/>
    <property type="match status" value="1"/>
</dbReference>